<feature type="compositionally biased region" description="Low complexity" evidence="6">
    <location>
        <begin position="66"/>
        <end position="81"/>
    </location>
</feature>
<feature type="domain" description="DNA-binding protein H-NS-like C-terminal" evidence="7">
    <location>
        <begin position="69"/>
        <end position="113"/>
    </location>
</feature>
<evidence type="ECO:0000256" key="5">
    <source>
        <dbReference type="SAM" id="Coils"/>
    </source>
</evidence>
<comment type="subcellular location">
    <subcellularLocation>
        <location evidence="1">Cytoplasm</location>
        <location evidence="1">Nucleoid</location>
    </subcellularLocation>
</comment>
<sequence length="114" mass="12275">MASTLADINSQIKKHDEQIAQLRKQAEDLRNQERAGVIEELRKKIAEFGLTASDLKLGGRGAAVKRSAGAAAPKAAAKYRGPTGETWSGGRGRKPRWVTEALAAGKSLSDYEIK</sequence>
<keyword evidence="5" id="KW-0175">Coiled coil</keyword>
<evidence type="ECO:0000313" key="8">
    <source>
        <dbReference type="EMBL" id="MDP9895392.1"/>
    </source>
</evidence>
<dbReference type="Gene3D" id="4.10.430.10">
    <property type="entry name" value="Histone-like protein H-NS, C-terminal domain"/>
    <property type="match status" value="1"/>
</dbReference>
<dbReference type="InterPro" id="IPR037150">
    <property type="entry name" value="H-NS_C_dom_sf"/>
</dbReference>
<dbReference type="InterPro" id="IPR027444">
    <property type="entry name" value="H-NS_C_dom"/>
</dbReference>
<dbReference type="Proteomes" id="UP001242045">
    <property type="component" value="Unassembled WGS sequence"/>
</dbReference>
<feature type="coiled-coil region" evidence="5">
    <location>
        <begin position="5"/>
        <end position="35"/>
    </location>
</feature>
<keyword evidence="3" id="KW-0963">Cytoplasm</keyword>
<dbReference type="PANTHER" id="PTHR38097">
    <property type="match status" value="1"/>
</dbReference>
<evidence type="ECO:0000256" key="3">
    <source>
        <dbReference type="ARBA" id="ARBA00022490"/>
    </source>
</evidence>
<proteinExistence type="inferred from homology"/>
<evidence type="ECO:0000256" key="6">
    <source>
        <dbReference type="SAM" id="MobiDB-lite"/>
    </source>
</evidence>
<dbReference type="SUPFAM" id="SSF81273">
    <property type="entry name" value="H-NS histone-like proteins"/>
    <property type="match status" value="1"/>
</dbReference>
<keyword evidence="4 8" id="KW-0238">DNA-binding</keyword>
<gene>
    <name evidence="8" type="ORF">J2W31_004517</name>
</gene>
<dbReference type="GO" id="GO:0009295">
    <property type="term" value="C:nucleoid"/>
    <property type="evidence" value="ECO:0007669"/>
    <property type="project" value="UniProtKB-SubCell"/>
</dbReference>
<reference evidence="8" key="1">
    <citation type="submission" date="2023-07" db="EMBL/GenBank/DDBJ databases">
        <title>Sorghum-associated microbial communities from plants grown in Nebraska, USA.</title>
        <authorList>
            <person name="Schachtman D."/>
        </authorList>
    </citation>
    <scope>NUCLEOTIDE SEQUENCE</scope>
    <source>
        <strain evidence="8">DS3754</strain>
    </source>
</reference>
<dbReference type="RefSeq" id="WP_013540491.1">
    <property type="nucleotide sequence ID" value="NZ_JAUSRD010000012.1"/>
</dbReference>
<dbReference type="GO" id="GO:0003677">
    <property type="term" value="F:DNA binding"/>
    <property type="evidence" value="ECO:0007669"/>
    <property type="project" value="UniProtKB-KW"/>
</dbReference>
<dbReference type="Pfam" id="PF00816">
    <property type="entry name" value="Histone_HNS"/>
    <property type="match status" value="1"/>
</dbReference>
<accession>A0AAW8D5W0</accession>
<evidence type="ECO:0000313" key="9">
    <source>
        <dbReference type="Proteomes" id="UP001242045"/>
    </source>
</evidence>
<evidence type="ECO:0000259" key="7">
    <source>
        <dbReference type="SMART" id="SM00528"/>
    </source>
</evidence>
<organism evidence="8 9">
    <name type="scientific">Variovorax boronicumulans</name>
    <dbReference type="NCBI Taxonomy" id="436515"/>
    <lineage>
        <taxon>Bacteria</taxon>
        <taxon>Pseudomonadati</taxon>
        <taxon>Pseudomonadota</taxon>
        <taxon>Betaproteobacteria</taxon>
        <taxon>Burkholderiales</taxon>
        <taxon>Comamonadaceae</taxon>
        <taxon>Variovorax</taxon>
    </lineage>
</organism>
<dbReference type="AlphaFoldDB" id="A0AAW8D5W0"/>
<comment type="caution">
    <text evidence="8">The sequence shown here is derived from an EMBL/GenBank/DDBJ whole genome shotgun (WGS) entry which is preliminary data.</text>
</comment>
<dbReference type="PANTHER" id="PTHR38097:SF2">
    <property type="entry name" value="DNA-BINDING PROTEIN STPA"/>
    <property type="match status" value="1"/>
</dbReference>
<feature type="region of interest" description="Disordered" evidence="6">
    <location>
        <begin position="66"/>
        <end position="95"/>
    </location>
</feature>
<dbReference type="SMART" id="SM00528">
    <property type="entry name" value="HNS"/>
    <property type="match status" value="1"/>
</dbReference>
<comment type="similarity">
    <text evidence="2">Belongs to the histone-like protein H-NS family.</text>
</comment>
<protein>
    <submittedName>
        <fullName evidence="8">DNA-binding protein H-NS</fullName>
    </submittedName>
</protein>
<dbReference type="EMBL" id="JAUSRD010000012">
    <property type="protein sequence ID" value="MDP9895392.1"/>
    <property type="molecule type" value="Genomic_DNA"/>
</dbReference>
<evidence type="ECO:0000256" key="2">
    <source>
        <dbReference type="ARBA" id="ARBA00010610"/>
    </source>
</evidence>
<evidence type="ECO:0000256" key="4">
    <source>
        <dbReference type="ARBA" id="ARBA00023125"/>
    </source>
</evidence>
<name>A0AAW8D5W0_9BURK</name>
<evidence type="ECO:0000256" key="1">
    <source>
        <dbReference type="ARBA" id="ARBA00004453"/>
    </source>
</evidence>